<comment type="caution">
    <text evidence="1">The sequence shown here is derived from an EMBL/GenBank/DDBJ whole genome shotgun (WGS) entry which is preliminary data.</text>
</comment>
<dbReference type="EMBL" id="BARW01006477">
    <property type="protein sequence ID" value="GAI76400.1"/>
    <property type="molecule type" value="Genomic_DNA"/>
</dbReference>
<organism evidence="1">
    <name type="scientific">marine sediment metagenome</name>
    <dbReference type="NCBI Taxonomy" id="412755"/>
    <lineage>
        <taxon>unclassified sequences</taxon>
        <taxon>metagenomes</taxon>
        <taxon>ecological metagenomes</taxon>
    </lineage>
</organism>
<accession>X1SM02</accession>
<reference evidence="1" key="1">
    <citation type="journal article" date="2014" name="Front. Microbiol.">
        <title>High frequency of phylogenetically diverse reductive dehalogenase-homologous genes in deep subseafloor sedimentary metagenomes.</title>
        <authorList>
            <person name="Kawai M."/>
            <person name="Futagami T."/>
            <person name="Toyoda A."/>
            <person name="Takaki Y."/>
            <person name="Nishi S."/>
            <person name="Hori S."/>
            <person name="Arai W."/>
            <person name="Tsubouchi T."/>
            <person name="Morono Y."/>
            <person name="Uchiyama I."/>
            <person name="Ito T."/>
            <person name="Fujiyama A."/>
            <person name="Inagaki F."/>
            <person name="Takami H."/>
        </authorList>
    </citation>
    <scope>NUCLEOTIDE SEQUENCE</scope>
    <source>
        <strain evidence="1">Expedition CK06-06</strain>
    </source>
</reference>
<dbReference type="AlphaFoldDB" id="X1SM02"/>
<sequence length="89" mass="10139">CEAITYLRGTFSQIEAEKIKERTLRGKRERAKEGKIPHGGFARLYGYDYDRTSKKRIVNNLPKLHILALLLPTATAKSLLKSYLCSVTK</sequence>
<proteinExistence type="predicted"/>
<gene>
    <name evidence="1" type="ORF">S12H4_13600</name>
</gene>
<feature type="non-terminal residue" evidence="1">
    <location>
        <position position="1"/>
    </location>
</feature>
<protein>
    <recommendedName>
        <fullName evidence="2">Resolvase/invertase-type recombinase catalytic domain-containing protein</fullName>
    </recommendedName>
</protein>
<name>X1SM02_9ZZZZ</name>
<evidence type="ECO:0000313" key="1">
    <source>
        <dbReference type="EMBL" id="GAI76400.1"/>
    </source>
</evidence>
<evidence type="ECO:0008006" key="2">
    <source>
        <dbReference type="Google" id="ProtNLM"/>
    </source>
</evidence>